<feature type="transmembrane region" description="Helical" evidence="1">
    <location>
        <begin position="185"/>
        <end position="205"/>
    </location>
</feature>
<organism evidence="2 3">
    <name type="scientific">Shouchella clausii</name>
    <name type="common">Alkalihalobacillus clausii</name>
    <dbReference type="NCBI Taxonomy" id="79880"/>
    <lineage>
        <taxon>Bacteria</taxon>
        <taxon>Bacillati</taxon>
        <taxon>Bacillota</taxon>
        <taxon>Bacilli</taxon>
        <taxon>Bacillales</taxon>
        <taxon>Bacillaceae</taxon>
        <taxon>Shouchella</taxon>
    </lineage>
</organism>
<dbReference type="Pfam" id="PF14256">
    <property type="entry name" value="YwiC"/>
    <property type="match status" value="1"/>
</dbReference>
<keyword evidence="1" id="KW-0812">Transmembrane</keyword>
<feature type="transmembrane region" description="Helical" evidence="1">
    <location>
        <begin position="12"/>
        <end position="29"/>
    </location>
</feature>
<dbReference type="Proteomes" id="UP000216207">
    <property type="component" value="Unassembled WGS sequence"/>
</dbReference>
<dbReference type="RefSeq" id="WP_095326794.1">
    <property type="nucleotide sequence ID" value="NZ_NPCC01000017.1"/>
</dbReference>
<feature type="transmembrane region" description="Helical" evidence="1">
    <location>
        <begin position="225"/>
        <end position="243"/>
    </location>
</feature>
<evidence type="ECO:0000256" key="1">
    <source>
        <dbReference type="SAM" id="Phobius"/>
    </source>
</evidence>
<name>A0A268NXP5_SHOCL</name>
<feature type="transmembrane region" description="Helical" evidence="1">
    <location>
        <begin position="144"/>
        <end position="164"/>
    </location>
</feature>
<feature type="transmembrane region" description="Helical" evidence="1">
    <location>
        <begin position="91"/>
        <end position="109"/>
    </location>
</feature>
<dbReference type="AlphaFoldDB" id="A0A268NXP5"/>
<accession>A0A268NXP5</accession>
<evidence type="ECO:0008006" key="4">
    <source>
        <dbReference type="Google" id="ProtNLM"/>
    </source>
</evidence>
<evidence type="ECO:0000313" key="3">
    <source>
        <dbReference type="Proteomes" id="UP000216207"/>
    </source>
</evidence>
<proteinExistence type="predicted"/>
<gene>
    <name evidence="2" type="ORF">CHH72_13460</name>
</gene>
<evidence type="ECO:0000313" key="2">
    <source>
        <dbReference type="EMBL" id="PAE88282.1"/>
    </source>
</evidence>
<feature type="transmembrane region" description="Helical" evidence="1">
    <location>
        <begin position="35"/>
        <end position="54"/>
    </location>
</feature>
<feature type="transmembrane region" description="Helical" evidence="1">
    <location>
        <begin position="66"/>
        <end position="85"/>
    </location>
</feature>
<reference evidence="2 3" key="1">
    <citation type="submission" date="2017-07" db="EMBL/GenBank/DDBJ databases">
        <title>Isolation and whole genome analysis of endospore-forming bacteria from heroin.</title>
        <authorList>
            <person name="Kalinowski J."/>
            <person name="Ahrens B."/>
            <person name="Al-Dilaimi A."/>
            <person name="Winkler A."/>
            <person name="Wibberg D."/>
            <person name="Schleenbecker U."/>
            <person name="Ruckert C."/>
            <person name="Wolfel R."/>
            <person name="Grass G."/>
        </authorList>
    </citation>
    <scope>NUCLEOTIDE SEQUENCE [LARGE SCALE GENOMIC DNA]</scope>
    <source>
        <strain evidence="2 3">7539</strain>
    </source>
</reference>
<dbReference type="InterPro" id="IPR025576">
    <property type="entry name" value="YwiC"/>
</dbReference>
<keyword evidence="1" id="KW-0472">Membrane</keyword>
<keyword evidence="1" id="KW-1133">Transmembrane helix</keyword>
<feature type="transmembrane region" description="Helical" evidence="1">
    <location>
        <begin position="116"/>
        <end position="138"/>
    </location>
</feature>
<sequence length="245" mass="27503">MKKTKVVLPREHGGWAMISVPYIIGMMAAAQPVLLHLPLFLAWLLLYLASYPLLQALRRGSKKRSWLKWGFGYAASAAAFLIPVVLLEPLLLGFAPVLLAFIMVHIWHVRRKAERALFNDICAILLFCTGGAAAYFLGGGRFDNGLTAVVLFNFLYFTGTVFFVKSVFRERKNRPYTYYSKIYHVVILVVPLLFGNPWLSLAYLFPLLRALKFSGTTMKPMKVGILEIVGAVQFLIVAVVIFLSV</sequence>
<protein>
    <recommendedName>
        <fullName evidence="4">YwiC-like family protein</fullName>
    </recommendedName>
</protein>
<comment type="caution">
    <text evidence="2">The sequence shown here is derived from an EMBL/GenBank/DDBJ whole genome shotgun (WGS) entry which is preliminary data.</text>
</comment>
<dbReference type="EMBL" id="NPCC01000017">
    <property type="protein sequence ID" value="PAE88282.1"/>
    <property type="molecule type" value="Genomic_DNA"/>
</dbReference>